<dbReference type="InterPro" id="IPR006204">
    <property type="entry name" value="GHMP_kinase_N_dom"/>
</dbReference>
<organism evidence="13 14">
    <name type="scientific">Brettanomyces naardenensis</name>
    <name type="common">Yeast</name>
    <dbReference type="NCBI Taxonomy" id="13370"/>
    <lineage>
        <taxon>Eukaryota</taxon>
        <taxon>Fungi</taxon>
        <taxon>Dikarya</taxon>
        <taxon>Ascomycota</taxon>
        <taxon>Saccharomycotina</taxon>
        <taxon>Pichiomycetes</taxon>
        <taxon>Pichiales</taxon>
        <taxon>Pichiaceae</taxon>
        <taxon>Brettanomyces</taxon>
    </lineage>
</organism>
<comment type="similarity">
    <text evidence="2">Belongs to the GHMP kinase family. Homoserine kinase subfamily.</text>
</comment>
<evidence type="ECO:0000256" key="1">
    <source>
        <dbReference type="ARBA" id="ARBA00005015"/>
    </source>
</evidence>
<dbReference type="InterPro" id="IPR014721">
    <property type="entry name" value="Ribsml_uS5_D2-typ_fold_subgr"/>
</dbReference>
<keyword evidence="9" id="KW-0418">Kinase</keyword>
<keyword evidence="10" id="KW-0067">ATP-binding</keyword>
<proteinExistence type="inferred from homology"/>
<evidence type="ECO:0000313" key="14">
    <source>
        <dbReference type="Proteomes" id="UP000290900"/>
    </source>
</evidence>
<keyword evidence="8" id="KW-0547">Nucleotide-binding</keyword>
<evidence type="ECO:0000256" key="4">
    <source>
        <dbReference type="ARBA" id="ARBA00017858"/>
    </source>
</evidence>
<evidence type="ECO:0000256" key="10">
    <source>
        <dbReference type="ARBA" id="ARBA00022840"/>
    </source>
</evidence>
<dbReference type="EMBL" id="CAACVR010000045">
    <property type="protein sequence ID" value="VEU23511.1"/>
    <property type="molecule type" value="Genomic_DNA"/>
</dbReference>
<dbReference type="NCBIfam" id="TIGR00191">
    <property type="entry name" value="thrB"/>
    <property type="match status" value="1"/>
</dbReference>
<dbReference type="InterPro" id="IPR020568">
    <property type="entry name" value="Ribosomal_Su5_D2-typ_SF"/>
</dbReference>
<keyword evidence="6" id="KW-0808">Transferase</keyword>
<dbReference type="InterPro" id="IPR036554">
    <property type="entry name" value="GHMP_kinase_C_sf"/>
</dbReference>
<dbReference type="STRING" id="13370.A0A448YRH1"/>
<evidence type="ECO:0000256" key="2">
    <source>
        <dbReference type="ARBA" id="ARBA00007370"/>
    </source>
</evidence>
<sequence length="355" mass="38662">MAKEFVIKVPASSANIGPGFDVLGISLNLYLTVTVKIDPVAFGEESRKDPNNCIIVYEGEGIEQVSLRSDENLMVQMALFVLRSNKVRTFPLGTRVSVHNQVPLGRGLGSSGTAVVAGVLLANAVGEFGFSKQRCLDYCLMVERHPDNITATMMGGFVGSFLRKLSASEFETVHQPLNHLLSPEDTSVFPTDAPLNLGTHVQYSWSPKIKCIAVIPQFEVSTKLSRSVLPKSYKISDVVFNLQRLAVLTAAVGSENPSSDLIYPAMQDKLHQPYRTVLIPGLSSIVSEFTPETHPGLLGICLSGAGPTILCLATDNFDKIATDVVARFNKENIECRWLLLEPAYDGATMEEMSKL</sequence>
<dbReference type="PANTHER" id="PTHR20861:SF1">
    <property type="entry name" value="HOMOSERINE KINASE"/>
    <property type="match status" value="1"/>
</dbReference>
<dbReference type="GO" id="GO:0009088">
    <property type="term" value="P:threonine biosynthetic process"/>
    <property type="evidence" value="ECO:0007669"/>
    <property type="project" value="UniProtKB-UniPathway"/>
</dbReference>
<dbReference type="HAMAP" id="MF_00384">
    <property type="entry name" value="Homoser_kinase"/>
    <property type="match status" value="1"/>
</dbReference>
<keyword evidence="7" id="KW-0791">Threonine biosynthesis</keyword>
<dbReference type="InterPro" id="IPR006203">
    <property type="entry name" value="GHMP_knse_ATP-bd_CS"/>
</dbReference>
<dbReference type="SUPFAM" id="SSF55060">
    <property type="entry name" value="GHMP Kinase, C-terminal domain"/>
    <property type="match status" value="1"/>
</dbReference>
<dbReference type="OrthoDB" id="195231at2759"/>
<protein>
    <recommendedName>
        <fullName evidence="4">Homoserine kinase</fullName>
        <ecNumber evidence="3">2.7.1.39</ecNumber>
    </recommendedName>
</protein>
<evidence type="ECO:0000259" key="12">
    <source>
        <dbReference type="Pfam" id="PF00288"/>
    </source>
</evidence>
<dbReference type="UniPathway" id="UPA00050">
    <property type="reaction ID" value="UER00064"/>
</dbReference>
<accession>A0A448YRH1</accession>
<keyword evidence="5" id="KW-0028">Amino-acid biosynthesis</keyword>
<evidence type="ECO:0000313" key="13">
    <source>
        <dbReference type="EMBL" id="VEU23511.1"/>
    </source>
</evidence>
<evidence type="ECO:0000256" key="11">
    <source>
        <dbReference type="ARBA" id="ARBA00049913"/>
    </source>
</evidence>
<keyword evidence="14" id="KW-1185">Reference proteome</keyword>
<evidence type="ECO:0000256" key="9">
    <source>
        <dbReference type="ARBA" id="ARBA00022777"/>
    </source>
</evidence>
<feature type="domain" description="GHMP kinase N-terminal" evidence="12">
    <location>
        <begin position="72"/>
        <end position="156"/>
    </location>
</feature>
<dbReference type="Gene3D" id="3.30.70.890">
    <property type="entry name" value="GHMP kinase, C-terminal domain"/>
    <property type="match status" value="1"/>
</dbReference>
<dbReference type="AlphaFoldDB" id="A0A448YRH1"/>
<dbReference type="InterPro" id="IPR000870">
    <property type="entry name" value="Homoserine_kinase"/>
</dbReference>
<dbReference type="PROSITE" id="PS00627">
    <property type="entry name" value="GHMP_KINASES_ATP"/>
    <property type="match status" value="1"/>
</dbReference>
<evidence type="ECO:0000256" key="8">
    <source>
        <dbReference type="ARBA" id="ARBA00022741"/>
    </source>
</evidence>
<dbReference type="InParanoid" id="A0A448YRH1"/>
<dbReference type="Pfam" id="PF00288">
    <property type="entry name" value="GHMP_kinases_N"/>
    <property type="match status" value="1"/>
</dbReference>
<reference evidence="13 14" key="1">
    <citation type="submission" date="2018-12" db="EMBL/GenBank/DDBJ databases">
        <authorList>
            <person name="Tiukova I."/>
            <person name="Dainat J."/>
        </authorList>
    </citation>
    <scope>NUCLEOTIDE SEQUENCE [LARGE SCALE GENOMIC DNA]</scope>
</reference>
<gene>
    <name evidence="13" type="ORF">BRENAR_LOCUS4241</name>
</gene>
<dbReference type="PRINTS" id="PR00958">
    <property type="entry name" value="HOMSERKINASE"/>
</dbReference>
<comment type="pathway">
    <text evidence="1">Amino-acid biosynthesis; L-threonine biosynthesis; L-threonine from L-aspartate: step 4/5.</text>
</comment>
<evidence type="ECO:0000256" key="7">
    <source>
        <dbReference type="ARBA" id="ARBA00022697"/>
    </source>
</evidence>
<dbReference type="SUPFAM" id="SSF54211">
    <property type="entry name" value="Ribosomal protein S5 domain 2-like"/>
    <property type="match status" value="1"/>
</dbReference>
<comment type="catalytic activity">
    <reaction evidence="11">
        <text>L-homoserine + ATP = O-phospho-L-homoserine + ADP + H(+)</text>
        <dbReference type="Rhea" id="RHEA:13985"/>
        <dbReference type="ChEBI" id="CHEBI:15378"/>
        <dbReference type="ChEBI" id="CHEBI:30616"/>
        <dbReference type="ChEBI" id="CHEBI:57476"/>
        <dbReference type="ChEBI" id="CHEBI:57590"/>
        <dbReference type="ChEBI" id="CHEBI:456216"/>
        <dbReference type="EC" id="2.7.1.39"/>
    </reaction>
    <physiologicalReaction direction="left-to-right" evidence="11">
        <dbReference type="Rhea" id="RHEA:13986"/>
    </physiologicalReaction>
</comment>
<dbReference type="Proteomes" id="UP000290900">
    <property type="component" value="Unassembled WGS sequence"/>
</dbReference>
<evidence type="ECO:0000256" key="6">
    <source>
        <dbReference type="ARBA" id="ARBA00022679"/>
    </source>
</evidence>
<evidence type="ECO:0000256" key="3">
    <source>
        <dbReference type="ARBA" id="ARBA00012078"/>
    </source>
</evidence>
<dbReference type="FunCoup" id="A0A448YRH1">
    <property type="interactions" value="185"/>
</dbReference>
<dbReference type="GO" id="GO:0005524">
    <property type="term" value="F:ATP binding"/>
    <property type="evidence" value="ECO:0007669"/>
    <property type="project" value="UniProtKB-KW"/>
</dbReference>
<dbReference type="PANTHER" id="PTHR20861">
    <property type="entry name" value="HOMOSERINE/4-DIPHOSPHOCYTIDYL-2-C-METHYL-D-ERYTHRITOL KINASE"/>
    <property type="match status" value="1"/>
</dbReference>
<name>A0A448YRH1_BRENA</name>
<evidence type="ECO:0000256" key="5">
    <source>
        <dbReference type="ARBA" id="ARBA00022605"/>
    </source>
</evidence>
<dbReference type="EC" id="2.7.1.39" evidence="3"/>
<dbReference type="PIRSF" id="PIRSF000676">
    <property type="entry name" value="Homoser_kin"/>
    <property type="match status" value="1"/>
</dbReference>
<dbReference type="Gene3D" id="3.30.230.10">
    <property type="match status" value="1"/>
</dbReference>
<dbReference type="GO" id="GO:0004413">
    <property type="term" value="F:homoserine kinase activity"/>
    <property type="evidence" value="ECO:0007669"/>
    <property type="project" value="UniProtKB-EC"/>
</dbReference>